<accession>A0A172TEW7</accession>
<keyword evidence="9 12" id="KW-1133">Transmembrane helix</keyword>
<organism evidence="14 15">
    <name type="scientific">Paenibacillus swuensis</name>
    <dbReference type="NCBI Taxonomy" id="1178515"/>
    <lineage>
        <taxon>Bacteria</taxon>
        <taxon>Bacillati</taxon>
        <taxon>Bacillota</taxon>
        <taxon>Bacilli</taxon>
        <taxon>Bacillales</taxon>
        <taxon>Paenibacillaceae</taxon>
        <taxon>Paenibacillus</taxon>
    </lineage>
</organism>
<evidence type="ECO:0000256" key="1">
    <source>
        <dbReference type="ARBA" id="ARBA00004651"/>
    </source>
</evidence>
<keyword evidence="7" id="KW-0418">Kinase</keyword>
<dbReference type="PATRIC" id="fig|1178515.4.peg.765"/>
<sequence>MFSTLACLVLPAVITLTVSYYMASDVLKEKAVARGLEATKVIESYVNYIMKDMLHASNYIQFDQEMNHSLVALWNSRQSPEEWGGKFDITSYRKITDILENLSFSGESKYITILLPDGFPVTNYPGYLFNREVTEQSVWKERLAQLSHENTVWIERHPSYIVGDAGVTEPMVTVVRSLKLTPNGPNGYVFVSKLQSQMTSIMADYSSSQEVLLVNEEGVIISHPSKDKIGTVLELGDKAAASEDQAVTSTQQVDKAQYVRVDKRLALNGWFLVSLTPYQDAVGNVSELFGVNLMFQGIFFAVFGVILVVLIGQFTKPVKRLGRIASQVQRGNLGLRSGISGRDEVGLLGVSFDKMLDSVHEMIEQVKLEQTHKRKAELELLQAQINPHFLFNILNSIRLRILMKGDEEIAGIISSLSSLLRMTINRNNEFVTLHEEVTTVKHYVDLMRFRHRESLKLELLVSSDALLAEIPRFTLQPLVENSFLHGMKQYEGVLTIRAWLEGDALILQVEDDGQGMSEYTVELLKRKLAEGHHAALESSGEQGKVSGIGLTNVYERLRIQYGSGFRMDMNSALERGTTITFHIPYTARGESSVHNHVG</sequence>
<evidence type="ECO:0000256" key="2">
    <source>
        <dbReference type="ARBA" id="ARBA00022475"/>
    </source>
</evidence>
<evidence type="ECO:0000256" key="9">
    <source>
        <dbReference type="ARBA" id="ARBA00022989"/>
    </source>
</evidence>
<evidence type="ECO:0000256" key="10">
    <source>
        <dbReference type="ARBA" id="ARBA00023012"/>
    </source>
</evidence>
<dbReference type="STRING" id="1178515.SY83_03855"/>
<dbReference type="PROSITE" id="PS50885">
    <property type="entry name" value="HAMP"/>
    <property type="match status" value="1"/>
</dbReference>
<evidence type="ECO:0000256" key="12">
    <source>
        <dbReference type="SAM" id="Phobius"/>
    </source>
</evidence>
<feature type="domain" description="HAMP" evidence="13">
    <location>
        <begin position="312"/>
        <end position="364"/>
    </location>
</feature>
<dbReference type="Proteomes" id="UP000076927">
    <property type="component" value="Chromosome"/>
</dbReference>
<evidence type="ECO:0000256" key="8">
    <source>
        <dbReference type="ARBA" id="ARBA00022840"/>
    </source>
</evidence>
<dbReference type="EMBL" id="CP011388">
    <property type="protein sequence ID" value="ANE45581.1"/>
    <property type="molecule type" value="Genomic_DNA"/>
</dbReference>
<keyword evidence="3" id="KW-0597">Phosphoprotein</keyword>
<keyword evidence="15" id="KW-1185">Reference proteome</keyword>
<dbReference type="Pfam" id="PF02518">
    <property type="entry name" value="HATPase_c"/>
    <property type="match status" value="1"/>
</dbReference>
<evidence type="ECO:0000256" key="4">
    <source>
        <dbReference type="ARBA" id="ARBA00022679"/>
    </source>
</evidence>
<dbReference type="RefSeq" id="WP_068604416.1">
    <property type="nucleotide sequence ID" value="NZ_CP011388.1"/>
</dbReference>
<keyword evidence="2" id="KW-1003">Cell membrane</keyword>
<gene>
    <name evidence="14" type="ORF">SY83_03855</name>
</gene>
<dbReference type="PANTHER" id="PTHR34220:SF11">
    <property type="entry name" value="SENSOR PROTEIN KINASE HPTS"/>
    <property type="match status" value="1"/>
</dbReference>
<keyword evidence="10" id="KW-0902">Two-component regulatory system</keyword>
<dbReference type="AlphaFoldDB" id="A0A172TEW7"/>
<dbReference type="Gene3D" id="1.10.8.500">
    <property type="entry name" value="HAMP domain in histidine kinase"/>
    <property type="match status" value="1"/>
</dbReference>
<dbReference type="Gene3D" id="3.30.565.10">
    <property type="entry name" value="Histidine kinase-like ATPase, C-terminal domain"/>
    <property type="match status" value="1"/>
</dbReference>
<dbReference type="SMART" id="SM00304">
    <property type="entry name" value="HAMP"/>
    <property type="match status" value="1"/>
</dbReference>
<reference evidence="14 15" key="1">
    <citation type="submission" date="2015-01" db="EMBL/GenBank/DDBJ databases">
        <title>Paenibacillus swuensis/DY6/whole genome sequencing.</title>
        <authorList>
            <person name="Kim M.K."/>
            <person name="Srinivasan S."/>
            <person name="Lee J.-J."/>
        </authorList>
    </citation>
    <scope>NUCLEOTIDE SEQUENCE [LARGE SCALE GENOMIC DNA]</scope>
    <source>
        <strain evidence="14 15">DY6</strain>
    </source>
</reference>
<dbReference type="InterPro" id="IPR036890">
    <property type="entry name" value="HATPase_C_sf"/>
</dbReference>
<dbReference type="SUPFAM" id="SSF55874">
    <property type="entry name" value="ATPase domain of HSP90 chaperone/DNA topoisomerase II/histidine kinase"/>
    <property type="match status" value="1"/>
</dbReference>
<evidence type="ECO:0000256" key="6">
    <source>
        <dbReference type="ARBA" id="ARBA00022741"/>
    </source>
</evidence>
<dbReference type="KEGG" id="pswu:SY83_03855"/>
<dbReference type="GO" id="GO:0005524">
    <property type="term" value="F:ATP binding"/>
    <property type="evidence" value="ECO:0007669"/>
    <property type="project" value="UniProtKB-KW"/>
</dbReference>
<dbReference type="SMART" id="SM00387">
    <property type="entry name" value="HATPase_c"/>
    <property type="match status" value="1"/>
</dbReference>
<evidence type="ECO:0000256" key="3">
    <source>
        <dbReference type="ARBA" id="ARBA00022553"/>
    </source>
</evidence>
<dbReference type="PANTHER" id="PTHR34220">
    <property type="entry name" value="SENSOR HISTIDINE KINASE YPDA"/>
    <property type="match status" value="1"/>
</dbReference>
<proteinExistence type="predicted"/>
<dbReference type="InterPro" id="IPR003660">
    <property type="entry name" value="HAMP_dom"/>
</dbReference>
<dbReference type="InterPro" id="IPR010559">
    <property type="entry name" value="Sig_transdc_His_kin_internal"/>
</dbReference>
<keyword evidence="6" id="KW-0547">Nucleotide-binding</keyword>
<feature type="transmembrane region" description="Helical" evidence="12">
    <location>
        <begin position="293"/>
        <end position="314"/>
    </location>
</feature>
<dbReference type="Pfam" id="PF00672">
    <property type="entry name" value="HAMP"/>
    <property type="match status" value="1"/>
</dbReference>
<dbReference type="CDD" id="cd06225">
    <property type="entry name" value="HAMP"/>
    <property type="match status" value="1"/>
</dbReference>
<keyword evidence="5 12" id="KW-0812">Transmembrane</keyword>
<evidence type="ECO:0000313" key="15">
    <source>
        <dbReference type="Proteomes" id="UP000076927"/>
    </source>
</evidence>
<dbReference type="InterPro" id="IPR003594">
    <property type="entry name" value="HATPase_dom"/>
</dbReference>
<comment type="subcellular location">
    <subcellularLocation>
        <location evidence="1">Cell membrane</location>
        <topology evidence="1">Multi-pass membrane protein</topology>
    </subcellularLocation>
</comment>
<keyword evidence="8" id="KW-0067">ATP-binding</keyword>
<keyword evidence="4" id="KW-0808">Transferase</keyword>
<dbReference type="InterPro" id="IPR050640">
    <property type="entry name" value="Bact_2-comp_sensor_kinase"/>
</dbReference>
<dbReference type="GO" id="GO:0000155">
    <property type="term" value="F:phosphorelay sensor kinase activity"/>
    <property type="evidence" value="ECO:0007669"/>
    <property type="project" value="InterPro"/>
</dbReference>
<keyword evidence="11 12" id="KW-0472">Membrane</keyword>
<evidence type="ECO:0000256" key="7">
    <source>
        <dbReference type="ARBA" id="ARBA00022777"/>
    </source>
</evidence>
<dbReference type="GO" id="GO:0005886">
    <property type="term" value="C:plasma membrane"/>
    <property type="evidence" value="ECO:0007669"/>
    <property type="project" value="UniProtKB-SubCell"/>
</dbReference>
<dbReference type="SUPFAM" id="SSF158472">
    <property type="entry name" value="HAMP domain-like"/>
    <property type="match status" value="1"/>
</dbReference>
<evidence type="ECO:0000256" key="11">
    <source>
        <dbReference type="ARBA" id="ARBA00023136"/>
    </source>
</evidence>
<evidence type="ECO:0000313" key="14">
    <source>
        <dbReference type="EMBL" id="ANE45581.1"/>
    </source>
</evidence>
<dbReference type="Pfam" id="PF06580">
    <property type="entry name" value="His_kinase"/>
    <property type="match status" value="1"/>
</dbReference>
<evidence type="ECO:0000256" key="5">
    <source>
        <dbReference type="ARBA" id="ARBA00022692"/>
    </source>
</evidence>
<name>A0A172TEW7_9BACL</name>
<dbReference type="Gene3D" id="3.30.450.20">
    <property type="entry name" value="PAS domain"/>
    <property type="match status" value="1"/>
</dbReference>
<evidence type="ECO:0000259" key="13">
    <source>
        <dbReference type="PROSITE" id="PS50885"/>
    </source>
</evidence>
<protein>
    <recommendedName>
        <fullName evidence="13">HAMP domain-containing protein</fullName>
    </recommendedName>
</protein>